<keyword evidence="3" id="KW-1133">Transmembrane helix</keyword>
<dbReference type="Proteomes" id="UP000316426">
    <property type="component" value="Chromosome"/>
</dbReference>
<name>A0A518K9D9_9BACT</name>
<sequence>MRRSARGEPSAFSLFPFLAVLLCTMGSLVVLLVAMAQISREKAEVEAEAARVAAEAARVDEDSPERRQLESQIVEAAGVLSRLRLAKAEGQQRLRQEQQRLSDIEDHLRRLSDEAEALVAETKELIAVEDEHYDDAKIADQELERLNQLAGEIEDEIEQLKHAAAGRERKFAVVPLRDGRAGTLRPPVYYECTKTGIVLQPEGVHLTWQDLVASDFSSPVNAAARAVSRYYEEHPEARAANESGRPYPLLIVRPDGVLSYYQARLALEGADVDYGYQPVADDWELEYGESNPVLAAQVEDAVRTARAEREGLAKVIPQVGAALASAESEARMVIALSHGQSSDAGAADFAGNTAAGRVATNQTGIRVRPANPRSNNPFEGLRIEGSLPGEVGGSGYSGGMPAASALSEAPVPGAKQSPLITGMPQATEMTPPSAQSAAGSQNIAVSSTGPAGVAATAVEPSSEEEAAVETPGQETGTVATAKASVGAQPPPEDSRSVLATTGVASDPASPKEHGEASVNAGSSRTQAPKNATAGGGAQRQTTTRDGLPMIRPIRLYVSHDRAVVLSDTVRTVSDMERASAGTQAIQFDGATTGQINDLIAVLKQHADTWGMAGDGMYWEPRLVLNVAGNGADRAEDVRCLLEAAGVKVQAYPVTTAANPGGGSDASRR</sequence>
<dbReference type="RefSeq" id="WP_145112783.1">
    <property type="nucleotide sequence ID" value="NZ_CP036349.1"/>
</dbReference>
<keyword evidence="1" id="KW-0175">Coiled coil</keyword>
<feature type="compositionally biased region" description="Polar residues" evidence="2">
    <location>
        <begin position="427"/>
        <end position="449"/>
    </location>
</feature>
<dbReference type="AlphaFoldDB" id="A0A518K9D9"/>
<evidence type="ECO:0000256" key="1">
    <source>
        <dbReference type="SAM" id="Coils"/>
    </source>
</evidence>
<organism evidence="4 5">
    <name type="scientific">Botrimarina mediterranea</name>
    <dbReference type="NCBI Taxonomy" id="2528022"/>
    <lineage>
        <taxon>Bacteria</taxon>
        <taxon>Pseudomonadati</taxon>
        <taxon>Planctomycetota</taxon>
        <taxon>Planctomycetia</taxon>
        <taxon>Pirellulales</taxon>
        <taxon>Lacipirellulaceae</taxon>
        <taxon>Botrimarina</taxon>
    </lineage>
</organism>
<evidence type="ECO:0000256" key="3">
    <source>
        <dbReference type="SAM" id="Phobius"/>
    </source>
</evidence>
<feature type="region of interest" description="Disordered" evidence="2">
    <location>
        <begin position="362"/>
        <end position="546"/>
    </location>
</feature>
<feature type="compositionally biased region" description="Polar residues" evidence="2">
    <location>
        <begin position="519"/>
        <end position="529"/>
    </location>
</feature>
<reference evidence="4 5" key="1">
    <citation type="submission" date="2019-02" db="EMBL/GenBank/DDBJ databases">
        <title>Deep-cultivation of Planctomycetes and their phenomic and genomic characterization uncovers novel biology.</title>
        <authorList>
            <person name="Wiegand S."/>
            <person name="Jogler M."/>
            <person name="Boedeker C."/>
            <person name="Pinto D."/>
            <person name="Vollmers J."/>
            <person name="Rivas-Marin E."/>
            <person name="Kohn T."/>
            <person name="Peeters S.H."/>
            <person name="Heuer A."/>
            <person name="Rast P."/>
            <person name="Oberbeckmann S."/>
            <person name="Bunk B."/>
            <person name="Jeske O."/>
            <person name="Meyerdierks A."/>
            <person name="Storesund J.E."/>
            <person name="Kallscheuer N."/>
            <person name="Luecker S."/>
            <person name="Lage O.M."/>
            <person name="Pohl T."/>
            <person name="Merkel B.J."/>
            <person name="Hornburger P."/>
            <person name="Mueller R.-W."/>
            <person name="Bruemmer F."/>
            <person name="Labrenz M."/>
            <person name="Spormann A.M."/>
            <person name="Op den Camp H."/>
            <person name="Overmann J."/>
            <person name="Amann R."/>
            <person name="Jetten M.S.M."/>
            <person name="Mascher T."/>
            <person name="Medema M.H."/>
            <person name="Devos D.P."/>
            <person name="Kaster A.-K."/>
            <person name="Ovreas L."/>
            <person name="Rohde M."/>
            <person name="Galperin M.Y."/>
            <person name="Jogler C."/>
        </authorList>
    </citation>
    <scope>NUCLEOTIDE SEQUENCE [LARGE SCALE GENOMIC DNA]</scope>
    <source>
        <strain evidence="4 5">Spa11</strain>
    </source>
</reference>
<accession>A0A518K9D9</accession>
<feature type="transmembrane region" description="Helical" evidence="3">
    <location>
        <begin position="12"/>
        <end position="36"/>
    </location>
</feature>
<dbReference type="EMBL" id="CP036349">
    <property type="protein sequence ID" value="QDV74406.1"/>
    <property type="molecule type" value="Genomic_DNA"/>
</dbReference>
<feature type="coiled-coil region" evidence="1">
    <location>
        <begin position="35"/>
        <end position="170"/>
    </location>
</feature>
<protein>
    <recommendedName>
        <fullName evidence="6">IncA protein</fullName>
    </recommendedName>
</protein>
<proteinExistence type="predicted"/>
<keyword evidence="5" id="KW-1185">Reference proteome</keyword>
<gene>
    <name evidence="4" type="ORF">Spa11_26090</name>
</gene>
<evidence type="ECO:0000313" key="5">
    <source>
        <dbReference type="Proteomes" id="UP000316426"/>
    </source>
</evidence>
<keyword evidence="3" id="KW-0812">Transmembrane</keyword>
<evidence type="ECO:0000313" key="4">
    <source>
        <dbReference type="EMBL" id="QDV74406.1"/>
    </source>
</evidence>
<keyword evidence="3" id="KW-0472">Membrane</keyword>
<evidence type="ECO:0008006" key="6">
    <source>
        <dbReference type="Google" id="ProtNLM"/>
    </source>
</evidence>
<evidence type="ECO:0000256" key="2">
    <source>
        <dbReference type="SAM" id="MobiDB-lite"/>
    </source>
</evidence>
<dbReference type="KEGG" id="bmei:Spa11_26090"/>